<keyword evidence="7" id="KW-0863">Zinc-finger</keyword>
<dbReference type="GO" id="GO:0005737">
    <property type="term" value="C:cytoplasm"/>
    <property type="evidence" value="ECO:0007669"/>
    <property type="project" value="UniProtKB-SubCell"/>
</dbReference>
<dbReference type="GO" id="GO:0008270">
    <property type="term" value="F:zinc ion binding"/>
    <property type="evidence" value="ECO:0007669"/>
    <property type="project" value="UniProtKB-KW"/>
</dbReference>
<evidence type="ECO:0000313" key="12">
    <source>
        <dbReference type="EMBL" id="CBK22321.2"/>
    </source>
</evidence>
<sequence length="110" mass="12766">MEVENKEEQTGRFKIKDWNAVVMWSWNMDVDTCAICRSKLMTLCIDCQAKVNSGEKGDCKVGLFNSRNLQVAWGVCNHAFHAHCIDRWLKTKKECPLDMKPWELKKTDSL</sequence>
<keyword evidence="13" id="KW-1185">Reference proteome</keyword>
<comment type="pathway">
    <text evidence="3">Protein modification; protein ubiquitination.</text>
</comment>
<evidence type="ECO:0000256" key="4">
    <source>
        <dbReference type="ARBA" id="ARBA00009273"/>
    </source>
</evidence>
<accession>D8M2N2</accession>
<dbReference type="Gene3D" id="3.30.40.10">
    <property type="entry name" value="Zinc/RING finger domain, C3HC4 (zinc finger)"/>
    <property type="match status" value="1"/>
</dbReference>
<gene>
    <name evidence="12" type="ORF">GSBLH_T00002366001</name>
</gene>
<dbReference type="RefSeq" id="XP_012896369.1">
    <property type="nucleotide sequence ID" value="XM_013040915.1"/>
</dbReference>
<keyword evidence="6" id="KW-0479">Metal-binding</keyword>
<dbReference type="FunFam" id="3.30.40.10:FF:000273">
    <property type="entry name" value="E3 ubiquitin-protein ligase RBX1"/>
    <property type="match status" value="1"/>
</dbReference>
<evidence type="ECO:0000256" key="10">
    <source>
        <dbReference type="ARBA" id="ARBA00023242"/>
    </source>
</evidence>
<dbReference type="GeneID" id="24919542"/>
<reference evidence="12" key="1">
    <citation type="submission" date="2010-02" db="EMBL/GenBank/DDBJ databases">
        <title>Sequencing and annotation of the Blastocystis hominis genome.</title>
        <authorList>
            <person name="Wincker P."/>
        </authorList>
    </citation>
    <scope>NUCLEOTIDE SEQUENCE</scope>
    <source>
        <strain evidence="12">Singapore isolate B</strain>
    </source>
</reference>
<protein>
    <recommendedName>
        <fullName evidence="11">Zinc finger RING-H2-type domain-containing protein</fullName>
    </recommendedName>
</protein>
<dbReference type="InterPro" id="IPR013083">
    <property type="entry name" value="Znf_RING/FYVE/PHD"/>
</dbReference>
<evidence type="ECO:0000256" key="7">
    <source>
        <dbReference type="ARBA" id="ARBA00022771"/>
    </source>
</evidence>
<dbReference type="PANTHER" id="PTHR11210">
    <property type="entry name" value="RING BOX"/>
    <property type="match status" value="1"/>
</dbReference>
<evidence type="ECO:0000256" key="6">
    <source>
        <dbReference type="ARBA" id="ARBA00022723"/>
    </source>
</evidence>
<comment type="similarity">
    <text evidence="4">Belongs to the RING-box family.</text>
</comment>
<dbReference type="InterPro" id="IPR024766">
    <property type="entry name" value="Znf_RING_H2"/>
</dbReference>
<dbReference type="InParanoid" id="D8M2N2"/>
<organism evidence="12">
    <name type="scientific">Blastocystis hominis</name>
    <dbReference type="NCBI Taxonomy" id="12968"/>
    <lineage>
        <taxon>Eukaryota</taxon>
        <taxon>Sar</taxon>
        <taxon>Stramenopiles</taxon>
        <taxon>Bigyra</taxon>
        <taxon>Opalozoa</taxon>
        <taxon>Opalinata</taxon>
        <taxon>Blastocystidae</taxon>
        <taxon>Blastocystis</taxon>
    </lineage>
</organism>
<evidence type="ECO:0000313" key="13">
    <source>
        <dbReference type="Proteomes" id="UP000008312"/>
    </source>
</evidence>
<proteinExistence type="inferred from homology"/>
<keyword evidence="10" id="KW-0539">Nucleus</keyword>
<keyword evidence="5" id="KW-0963">Cytoplasm</keyword>
<comment type="subcellular location">
    <subcellularLocation>
        <location evidence="2">Cytoplasm</location>
    </subcellularLocation>
    <subcellularLocation>
        <location evidence="1">Nucleus</location>
    </subcellularLocation>
</comment>
<keyword evidence="8" id="KW-0833">Ubl conjugation pathway</keyword>
<name>D8M2N2_BLAHO</name>
<evidence type="ECO:0000256" key="5">
    <source>
        <dbReference type="ARBA" id="ARBA00022490"/>
    </source>
</evidence>
<dbReference type="Proteomes" id="UP000008312">
    <property type="component" value="Unassembled WGS sequence"/>
</dbReference>
<evidence type="ECO:0000259" key="11">
    <source>
        <dbReference type="Pfam" id="PF12678"/>
    </source>
</evidence>
<feature type="domain" description="Zinc finger RING-H2-type" evidence="11">
    <location>
        <begin position="31"/>
        <end position="98"/>
    </location>
</feature>
<dbReference type="GO" id="GO:0031463">
    <property type="term" value="C:Cul3-RING ubiquitin ligase complex"/>
    <property type="evidence" value="ECO:0007669"/>
    <property type="project" value="UniProtKB-ARBA"/>
</dbReference>
<dbReference type="AlphaFoldDB" id="D8M2N2"/>
<dbReference type="Pfam" id="PF12678">
    <property type="entry name" value="zf-rbx1"/>
    <property type="match status" value="1"/>
</dbReference>
<dbReference type="SUPFAM" id="SSF57850">
    <property type="entry name" value="RING/U-box"/>
    <property type="match status" value="1"/>
</dbReference>
<dbReference type="InterPro" id="IPR051031">
    <property type="entry name" value="RING-box_E3_Ubiquitin_Ligase"/>
</dbReference>
<dbReference type="OMA" id="NACPLDN"/>
<evidence type="ECO:0000256" key="3">
    <source>
        <dbReference type="ARBA" id="ARBA00004906"/>
    </source>
</evidence>
<evidence type="ECO:0000256" key="2">
    <source>
        <dbReference type="ARBA" id="ARBA00004496"/>
    </source>
</evidence>
<dbReference type="GO" id="GO:0005634">
    <property type="term" value="C:nucleus"/>
    <property type="evidence" value="ECO:0007669"/>
    <property type="project" value="UniProtKB-SubCell"/>
</dbReference>
<dbReference type="EMBL" id="FN668649">
    <property type="protein sequence ID" value="CBK22321.2"/>
    <property type="molecule type" value="Genomic_DNA"/>
</dbReference>
<dbReference type="FunCoup" id="D8M2N2">
    <property type="interactions" value="415"/>
</dbReference>
<evidence type="ECO:0000256" key="1">
    <source>
        <dbReference type="ARBA" id="ARBA00004123"/>
    </source>
</evidence>
<evidence type="ECO:0000256" key="9">
    <source>
        <dbReference type="ARBA" id="ARBA00022833"/>
    </source>
</evidence>
<keyword evidence="9" id="KW-0862">Zinc</keyword>
<evidence type="ECO:0000256" key="8">
    <source>
        <dbReference type="ARBA" id="ARBA00022786"/>
    </source>
</evidence>
<dbReference type="OrthoDB" id="8962942at2759"/>